<dbReference type="InterPro" id="IPR038132">
    <property type="entry name" value="Vps16_C_sf"/>
</dbReference>
<feature type="domain" description="Vps16 N-terminal" evidence="3">
    <location>
        <begin position="42"/>
        <end position="443"/>
    </location>
</feature>
<dbReference type="GO" id="GO:0003779">
    <property type="term" value="F:actin binding"/>
    <property type="evidence" value="ECO:0007669"/>
    <property type="project" value="TreeGrafter"/>
</dbReference>
<dbReference type="GO" id="GO:0016197">
    <property type="term" value="P:endosomal transport"/>
    <property type="evidence" value="ECO:0007669"/>
    <property type="project" value="TreeGrafter"/>
</dbReference>
<feature type="domain" description="Vps16 C-terminal" evidence="2">
    <location>
        <begin position="703"/>
        <end position="859"/>
    </location>
</feature>
<protein>
    <submittedName>
        <fullName evidence="4">Vps16, N-terminal region-domain-containing protein</fullName>
    </submittedName>
</protein>
<dbReference type="GO" id="GO:0030897">
    <property type="term" value="C:HOPS complex"/>
    <property type="evidence" value="ECO:0007669"/>
    <property type="project" value="TreeGrafter"/>
</dbReference>
<comment type="similarity">
    <text evidence="1">Belongs to the VPS16 family.</text>
</comment>
<dbReference type="Pfam" id="PF04840">
    <property type="entry name" value="Vps16_C"/>
    <property type="match status" value="2"/>
</dbReference>
<dbReference type="Gene3D" id="2.130.10.10">
    <property type="entry name" value="YVTN repeat-like/Quinoprotein amine dehydrogenase"/>
    <property type="match status" value="1"/>
</dbReference>
<organism evidence="4 5">
    <name type="scientific">Jimgerdemannia flammicorona</name>
    <dbReference type="NCBI Taxonomy" id="994334"/>
    <lineage>
        <taxon>Eukaryota</taxon>
        <taxon>Fungi</taxon>
        <taxon>Fungi incertae sedis</taxon>
        <taxon>Mucoromycota</taxon>
        <taxon>Mucoromycotina</taxon>
        <taxon>Endogonomycetes</taxon>
        <taxon>Endogonales</taxon>
        <taxon>Endogonaceae</taxon>
        <taxon>Jimgerdemannia</taxon>
    </lineage>
</organism>
<evidence type="ECO:0000259" key="3">
    <source>
        <dbReference type="Pfam" id="PF04841"/>
    </source>
</evidence>
<dbReference type="Proteomes" id="UP000268093">
    <property type="component" value="Unassembled WGS sequence"/>
</dbReference>
<dbReference type="InterPro" id="IPR006925">
    <property type="entry name" value="Vps16_C"/>
</dbReference>
<evidence type="ECO:0000313" key="4">
    <source>
        <dbReference type="EMBL" id="RUP43848.1"/>
    </source>
</evidence>
<dbReference type="OrthoDB" id="1792at2759"/>
<feature type="domain" description="Vps16 C-terminal" evidence="2">
    <location>
        <begin position="538"/>
        <end position="664"/>
    </location>
</feature>
<dbReference type="Pfam" id="PF04841">
    <property type="entry name" value="Vps16_N"/>
    <property type="match status" value="1"/>
</dbReference>
<dbReference type="GO" id="GO:0006886">
    <property type="term" value="P:intracellular protein transport"/>
    <property type="evidence" value="ECO:0007669"/>
    <property type="project" value="InterPro"/>
</dbReference>
<accession>A0A433CZ48</accession>
<name>A0A433CZ48_9FUNG</name>
<dbReference type="EMBL" id="RBNI01010183">
    <property type="protein sequence ID" value="RUP43848.1"/>
    <property type="molecule type" value="Genomic_DNA"/>
</dbReference>
<dbReference type="PANTHER" id="PTHR12811">
    <property type="entry name" value="VACUOLAR PROTEIN SORTING VPS16"/>
    <property type="match status" value="1"/>
</dbReference>
<reference evidence="4 5" key="1">
    <citation type="journal article" date="2018" name="New Phytol.">
        <title>Phylogenomics of Endogonaceae and evolution of mycorrhizas within Mucoromycota.</title>
        <authorList>
            <person name="Chang Y."/>
            <person name="Desiro A."/>
            <person name="Na H."/>
            <person name="Sandor L."/>
            <person name="Lipzen A."/>
            <person name="Clum A."/>
            <person name="Barry K."/>
            <person name="Grigoriev I.V."/>
            <person name="Martin F.M."/>
            <person name="Stajich J.E."/>
            <person name="Smith M.E."/>
            <person name="Bonito G."/>
            <person name="Spatafora J.W."/>
        </authorList>
    </citation>
    <scope>NUCLEOTIDE SEQUENCE [LARGE SCALE GENOMIC DNA]</scope>
    <source>
        <strain evidence="4 5">GMNB39</strain>
    </source>
</reference>
<evidence type="ECO:0000256" key="1">
    <source>
        <dbReference type="ARBA" id="ARBA00009250"/>
    </source>
</evidence>
<dbReference type="InterPro" id="IPR015943">
    <property type="entry name" value="WD40/YVTN_repeat-like_dom_sf"/>
</dbReference>
<dbReference type="InterPro" id="IPR016534">
    <property type="entry name" value="VPS16"/>
</dbReference>
<dbReference type="InterPro" id="IPR036322">
    <property type="entry name" value="WD40_repeat_dom_sf"/>
</dbReference>
<dbReference type="InterPro" id="IPR006926">
    <property type="entry name" value="Vps16_N"/>
</dbReference>
<evidence type="ECO:0000259" key="2">
    <source>
        <dbReference type="Pfam" id="PF04840"/>
    </source>
</evidence>
<dbReference type="GO" id="GO:0005768">
    <property type="term" value="C:endosome"/>
    <property type="evidence" value="ECO:0007669"/>
    <property type="project" value="TreeGrafter"/>
</dbReference>
<dbReference type="GO" id="GO:0042144">
    <property type="term" value="P:vacuole fusion, non-autophagic"/>
    <property type="evidence" value="ECO:0007669"/>
    <property type="project" value="TreeGrafter"/>
</dbReference>
<keyword evidence="5" id="KW-1185">Reference proteome</keyword>
<dbReference type="AlphaFoldDB" id="A0A433CZ48"/>
<dbReference type="Gene3D" id="1.10.150.780">
    <property type="entry name" value="Vps16, C-terminal region"/>
    <property type="match status" value="1"/>
</dbReference>
<dbReference type="PIRSF" id="PIRSF007949">
    <property type="entry name" value="VPS16"/>
    <property type="match status" value="1"/>
</dbReference>
<gene>
    <name evidence="4" type="ORF">BC936DRAFT_136640</name>
</gene>
<feature type="non-terminal residue" evidence="4">
    <location>
        <position position="1"/>
    </location>
</feature>
<proteinExistence type="inferred from homology"/>
<dbReference type="PANTHER" id="PTHR12811:SF0">
    <property type="entry name" value="VACUOLAR PROTEIN SORTING-ASSOCIATED PROTEIN 16 HOMOLOG"/>
    <property type="match status" value="1"/>
</dbReference>
<evidence type="ECO:0000313" key="5">
    <source>
        <dbReference type="Proteomes" id="UP000268093"/>
    </source>
</evidence>
<comment type="caution">
    <text evidence="4">The sequence shown here is derived from an EMBL/GenBank/DDBJ whole genome shotgun (WGS) entry which is preliminary data.</text>
</comment>
<dbReference type="SUPFAM" id="SSF50978">
    <property type="entry name" value="WD40 repeat-like"/>
    <property type="match status" value="1"/>
</dbReference>
<sequence length="909" mass="103524">LTSSAQSLCWILQEPYNYYNYSFYYHQTTNTIMPPPHMQPTTDWFQMQQEIYSLSWKTDLSKFMIAGAPFGGPIAMIRDDKTIQLLGKQQSVKPTIFIYTSAGKLMEQLLWDKGRIVGMGWTDQEQLTVVIEDGTIRLYNIHGEYTQFTLGNVAKDYGVVDCQIWGTGLVALAGNYQLIAVTNFDEPRPRLMADPGLRELPHSWAVIPPRYTLSRHVEVLLATGSTILVVDQEAQDQLLQQGPFTKMAVSPNGKFLALFTTEGKILVVSTDFQKNLSEFGTKSKIPPQQLVWCGTDSVILYWDTQLKPELSQRVVLMVGPFGDWIKYSYDDAIYLIPEVDGARIMSADKCEFLQKVPNQTEEIFKSGSTSPAALLYDALDHFEKKSPKADENIRTIKTDLADAVDACIEAAGYEFVHHYQRTLLKAASFGKCFLEQYNADRFVNMCQTMRVLNAVRYYEIGIPITYAQYIRLTPEVLIDRLINRHHHLLAVRVADYLKMRTDRILIHWACSKIKKSTDDDEDTICNTIVEKLANKPGLSYAEIAKTAYKAGQPKLATKLLNYEPRAADQVPLLISMQEDELALIKAIESGDTDLVYLVIFHLKRKLPLGEFFRVINNKPLACNLLEVYCKEQDKELLRNFYYQDDRRVDSATITILESFDEQVGFGKLLSVKMEKASCRRPISAFASNDLAYTGTGSQRPDQQAQDKDYNFEAKAIDESIKLLQLQGQLEKEILHTFIGLSVSQTIHKCVTVGQLPKATKIKTDFKVPDKRFWWIKLQALVEIRDFENLEKLAKSKKSPIGYEPFVDECIKAMQYREAAKYILKCDPPTRAALFVKIGSFKEAAEQAFMLKDVNALRWVTRGSFPFQVQWVGYSNLFSLGFANRDVRAKCTNHVIRQEIDSFIAQLASK</sequence>